<reference evidence="3" key="2">
    <citation type="submission" date="2020-09" db="EMBL/GenBank/DDBJ databases">
        <authorList>
            <person name="Sun Q."/>
            <person name="Kim S."/>
        </authorList>
    </citation>
    <scope>NUCLEOTIDE SEQUENCE</scope>
    <source>
        <strain evidence="3">KCTC 32501</strain>
    </source>
</reference>
<dbReference type="InterPro" id="IPR036868">
    <property type="entry name" value="TusA-like_sf"/>
</dbReference>
<evidence type="ECO:0000313" key="4">
    <source>
        <dbReference type="Proteomes" id="UP000614287"/>
    </source>
</evidence>
<dbReference type="EMBL" id="BMZG01000002">
    <property type="protein sequence ID" value="GHA67291.1"/>
    <property type="molecule type" value="Genomic_DNA"/>
</dbReference>
<evidence type="ECO:0000313" key="3">
    <source>
        <dbReference type="EMBL" id="GHA67291.1"/>
    </source>
</evidence>
<dbReference type="AlphaFoldDB" id="A0A8J3CK06"/>
<comment type="similarity">
    <text evidence="1">Belongs to the sulfur carrier protein TusA family.</text>
</comment>
<name>A0A8J3CK06_9BURK</name>
<dbReference type="PANTHER" id="PTHR33279">
    <property type="entry name" value="SULFUR CARRIER PROTEIN YEDF-RELATED"/>
    <property type="match status" value="1"/>
</dbReference>
<dbReference type="Gene3D" id="3.30.110.40">
    <property type="entry name" value="TusA-like domain"/>
    <property type="match status" value="1"/>
</dbReference>
<proteinExistence type="inferred from homology"/>
<dbReference type="Proteomes" id="UP000614287">
    <property type="component" value="Unassembled WGS sequence"/>
</dbReference>
<gene>
    <name evidence="3" type="ORF">GCM10009007_04860</name>
</gene>
<organism evidence="3 4">
    <name type="scientific">Formosimonas limnophila</name>
    <dbReference type="NCBI Taxonomy" id="1384487"/>
    <lineage>
        <taxon>Bacteria</taxon>
        <taxon>Pseudomonadati</taxon>
        <taxon>Pseudomonadota</taxon>
        <taxon>Betaproteobacteria</taxon>
        <taxon>Burkholderiales</taxon>
        <taxon>Burkholderiaceae</taxon>
        <taxon>Formosimonas</taxon>
    </lineage>
</organism>
<accession>A0A8J3CK06</accession>
<feature type="domain" description="UPF0033" evidence="2">
    <location>
        <begin position="21"/>
        <end position="87"/>
    </location>
</feature>
<dbReference type="SUPFAM" id="SSF64307">
    <property type="entry name" value="SirA-like"/>
    <property type="match status" value="1"/>
</dbReference>
<sequence length="91" mass="10179">MLMVEQDVLERLQAEVVATEDARGLNCPMPILRTKKALAAIEGGQLLKVLTTDKSAVADLTVFAQQTRHELCAQIQEDGFVVHFVRKRKDM</sequence>
<comment type="caution">
    <text evidence="3">The sequence shown here is derived from an EMBL/GenBank/DDBJ whole genome shotgun (WGS) entry which is preliminary data.</text>
</comment>
<dbReference type="Pfam" id="PF01206">
    <property type="entry name" value="TusA"/>
    <property type="match status" value="1"/>
</dbReference>
<keyword evidence="4" id="KW-1185">Reference proteome</keyword>
<dbReference type="PANTHER" id="PTHR33279:SF6">
    <property type="entry name" value="SULFUR CARRIER PROTEIN YEDF-RELATED"/>
    <property type="match status" value="1"/>
</dbReference>
<evidence type="ECO:0000259" key="2">
    <source>
        <dbReference type="Pfam" id="PF01206"/>
    </source>
</evidence>
<reference evidence="3" key="1">
    <citation type="journal article" date="2014" name="Int. J. Syst. Evol. Microbiol.">
        <title>Complete genome sequence of Corynebacterium casei LMG S-19264T (=DSM 44701T), isolated from a smear-ripened cheese.</title>
        <authorList>
            <consortium name="US DOE Joint Genome Institute (JGI-PGF)"/>
            <person name="Walter F."/>
            <person name="Albersmeier A."/>
            <person name="Kalinowski J."/>
            <person name="Ruckert C."/>
        </authorList>
    </citation>
    <scope>NUCLEOTIDE SEQUENCE</scope>
    <source>
        <strain evidence="3">KCTC 32501</strain>
    </source>
</reference>
<dbReference type="InterPro" id="IPR001455">
    <property type="entry name" value="TusA-like"/>
</dbReference>
<evidence type="ECO:0000256" key="1">
    <source>
        <dbReference type="ARBA" id="ARBA00008984"/>
    </source>
</evidence>
<dbReference type="CDD" id="cd00291">
    <property type="entry name" value="SirA_YedF_YeeD"/>
    <property type="match status" value="1"/>
</dbReference>
<protein>
    <recommendedName>
        <fullName evidence="2">UPF0033 domain-containing protein</fullName>
    </recommendedName>
</protein>